<sequence length="372" mass="42979">MGGRCSRRRASPSQTQLTDFSLVRSIGRGAFGKVCIVLHRDMKRHYALKYMAKRRLIQKSVAYNVLRELEVLQEISHPFIDECYLYMVSDLLLGGDLRFHLNDQGRFSEVRTKLYLCEIALAIDYLHGKSIIHRDIKPENILLDDQGHAHLTDFNLATKLEKNSLATSFTGTRPYMAPEILRTSMGDIPGYDERVDWWSLGVCLYEFLRGRRPFEYPASCSTPQVLHMISENTLALPAQWSSDLIAFTGFMLNADPNRRLSSLKDFKSHQYMQRVDFDIVLARKSAPVFLPKNDKLNCDPTYELEERIVESSPLHRHHRRHIQRQGEGNEEMETLIRDITSSFKPYNRFKFESNQPYIPVQAGVTINSDGFV</sequence>
<dbReference type="Proteomes" id="UP000887579">
    <property type="component" value="Unplaced"/>
</dbReference>
<name>A0AC34GX12_9BILA</name>
<protein>
    <submittedName>
        <fullName evidence="2">Protein kinase domain-containing protein</fullName>
    </submittedName>
</protein>
<evidence type="ECO:0000313" key="1">
    <source>
        <dbReference type="Proteomes" id="UP000887579"/>
    </source>
</evidence>
<accession>A0AC34GX12</accession>
<evidence type="ECO:0000313" key="2">
    <source>
        <dbReference type="WBParaSite" id="ES5_v2.g9541.t1"/>
    </source>
</evidence>
<dbReference type="WBParaSite" id="ES5_v2.g9541.t1">
    <property type="protein sequence ID" value="ES5_v2.g9541.t1"/>
    <property type="gene ID" value="ES5_v2.g9541"/>
</dbReference>
<proteinExistence type="predicted"/>
<organism evidence="1 2">
    <name type="scientific">Panagrolaimus sp. ES5</name>
    <dbReference type="NCBI Taxonomy" id="591445"/>
    <lineage>
        <taxon>Eukaryota</taxon>
        <taxon>Metazoa</taxon>
        <taxon>Ecdysozoa</taxon>
        <taxon>Nematoda</taxon>
        <taxon>Chromadorea</taxon>
        <taxon>Rhabditida</taxon>
        <taxon>Tylenchina</taxon>
        <taxon>Panagrolaimomorpha</taxon>
        <taxon>Panagrolaimoidea</taxon>
        <taxon>Panagrolaimidae</taxon>
        <taxon>Panagrolaimus</taxon>
    </lineage>
</organism>
<reference evidence="2" key="1">
    <citation type="submission" date="2022-11" db="UniProtKB">
        <authorList>
            <consortium name="WormBaseParasite"/>
        </authorList>
    </citation>
    <scope>IDENTIFICATION</scope>
</reference>